<comment type="caution">
    <text evidence="1">The sequence shown here is derived from an EMBL/GenBank/DDBJ whole genome shotgun (WGS) entry which is preliminary data.</text>
</comment>
<dbReference type="EMBL" id="JACHEN010000001">
    <property type="protein sequence ID" value="MBB6214325.1"/>
    <property type="molecule type" value="Genomic_DNA"/>
</dbReference>
<gene>
    <name evidence="1" type="ORF">HNQ80_000394</name>
</gene>
<dbReference type="AlphaFoldDB" id="A0A841KVX0"/>
<dbReference type="RefSeq" id="WP_184307600.1">
    <property type="nucleotide sequence ID" value="NZ_JACHEN010000001.1"/>
</dbReference>
<sequence length="159" mass="18187">MVLLYILIIAFLLLVVLLFTVASKIIIHFNSASSDLNVTLLWLYPVLKSVVSSENDSFILSIYLFNKRILKRQLTISKINMQNRNFFSKINPTDIHISTQYGFKDPYFTGLIFGGINIISRFFALESLYQRPSFLANDDFINIDATAKLNLGRSLLKLV</sequence>
<keyword evidence="2" id="KW-1185">Reference proteome</keyword>
<dbReference type="Proteomes" id="UP000579281">
    <property type="component" value="Unassembled WGS sequence"/>
</dbReference>
<accession>A0A841KVX0</accession>
<evidence type="ECO:0008006" key="3">
    <source>
        <dbReference type="Google" id="ProtNLM"/>
    </source>
</evidence>
<reference evidence="1 2" key="1">
    <citation type="submission" date="2020-08" db="EMBL/GenBank/DDBJ databases">
        <title>Genomic Encyclopedia of Type Strains, Phase IV (KMG-IV): sequencing the most valuable type-strain genomes for metagenomic binning, comparative biology and taxonomic classification.</title>
        <authorList>
            <person name="Goeker M."/>
        </authorList>
    </citation>
    <scope>NUCLEOTIDE SEQUENCE [LARGE SCALE GENOMIC DNA]</scope>
    <source>
        <strain evidence="1 2">DSM 103526</strain>
    </source>
</reference>
<protein>
    <recommendedName>
        <fullName evidence="3">DUF2953 domain-containing protein</fullName>
    </recommendedName>
</protein>
<evidence type="ECO:0000313" key="1">
    <source>
        <dbReference type="EMBL" id="MBB6214325.1"/>
    </source>
</evidence>
<organism evidence="1 2">
    <name type="scientific">Anaerosolibacter carboniphilus</name>
    <dbReference type="NCBI Taxonomy" id="1417629"/>
    <lineage>
        <taxon>Bacteria</taxon>
        <taxon>Bacillati</taxon>
        <taxon>Bacillota</taxon>
        <taxon>Clostridia</taxon>
        <taxon>Peptostreptococcales</taxon>
        <taxon>Thermotaleaceae</taxon>
        <taxon>Anaerosolibacter</taxon>
    </lineage>
</organism>
<proteinExistence type="predicted"/>
<name>A0A841KVX0_9FIRM</name>
<evidence type="ECO:0000313" key="2">
    <source>
        <dbReference type="Proteomes" id="UP000579281"/>
    </source>
</evidence>